<dbReference type="EMBL" id="JBEAFC010000002">
    <property type="protein sequence ID" value="KAL1567079.1"/>
    <property type="molecule type" value="Genomic_DNA"/>
</dbReference>
<feature type="chain" id="PRO_5044806242" evidence="5">
    <location>
        <begin position="28"/>
        <end position="523"/>
    </location>
</feature>
<gene>
    <name evidence="8" type="ORF">AAHA92_02599</name>
</gene>
<keyword evidence="4" id="KW-0472">Membrane</keyword>
<keyword evidence="2" id="KW-1015">Disulfide bond</keyword>
<dbReference type="InterPro" id="IPR000858">
    <property type="entry name" value="S_locus_glycoprot_dom"/>
</dbReference>
<keyword evidence="3" id="KW-0325">Glycoprotein</keyword>
<dbReference type="PROSITE" id="PS50927">
    <property type="entry name" value="BULB_LECTIN"/>
    <property type="match status" value="1"/>
</dbReference>
<feature type="domain" description="Bulb-type lectin" evidence="6">
    <location>
        <begin position="30"/>
        <end position="154"/>
    </location>
</feature>
<dbReference type="CDD" id="cd01098">
    <property type="entry name" value="PAN_AP_plant"/>
    <property type="match status" value="1"/>
</dbReference>
<dbReference type="PROSITE" id="PS50948">
    <property type="entry name" value="PAN"/>
    <property type="match status" value="1"/>
</dbReference>
<keyword evidence="4" id="KW-1133">Transmembrane helix</keyword>
<dbReference type="PANTHER" id="PTHR32444">
    <property type="entry name" value="BULB-TYPE LECTIN DOMAIN-CONTAINING PROTEIN"/>
    <property type="match status" value="1"/>
</dbReference>
<evidence type="ECO:0000256" key="5">
    <source>
        <dbReference type="SAM" id="SignalP"/>
    </source>
</evidence>
<evidence type="ECO:0000313" key="9">
    <source>
        <dbReference type="Proteomes" id="UP001567538"/>
    </source>
</evidence>
<dbReference type="SMART" id="SM00108">
    <property type="entry name" value="B_lectin"/>
    <property type="match status" value="1"/>
</dbReference>
<dbReference type="FunFam" id="2.90.10.10:FF:000029">
    <property type="entry name" value="G-type lectin S-receptor-like serine/threonine-protein kinase"/>
    <property type="match status" value="1"/>
</dbReference>
<feature type="signal peptide" evidence="5">
    <location>
        <begin position="1"/>
        <end position="27"/>
    </location>
</feature>
<accession>A0ABD1IEE5</accession>
<keyword evidence="4" id="KW-0812">Transmembrane</keyword>
<evidence type="ECO:0000313" key="8">
    <source>
        <dbReference type="EMBL" id="KAL1567079.1"/>
    </source>
</evidence>
<evidence type="ECO:0000256" key="4">
    <source>
        <dbReference type="SAM" id="Phobius"/>
    </source>
</evidence>
<proteinExistence type="predicted"/>
<dbReference type="SMART" id="SM00473">
    <property type="entry name" value="PAN_AP"/>
    <property type="match status" value="1"/>
</dbReference>
<dbReference type="InterPro" id="IPR003609">
    <property type="entry name" value="Pan_app"/>
</dbReference>
<reference evidence="8 9" key="1">
    <citation type="submission" date="2024-06" db="EMBL/GenBank/DDBJ databases">
        <title>A chromosome level genome sequence of Diviner's sage (Salvia divinorum).</title>
        <authorList>
            <person name="Ford S.A."/>
            <person name="Ro D.-K."/>
            <person name="Ness R.W."/>
            <person name="Phillips M.A."/>
        </authorList>
    </citation>
    <scope>NUCLEOTIDE SEQUENCE [LARGE SCALE GENOMIC DNA]</scope>
    <source>
        <strain evidence="8">SAF-2024a</strain>
        <tissue evidence="8">Leaf</tissue>
    </source>
</reference>
<feature type="domain" description="Apple" evidence="7">
    <location>
        <begin position="346"/>
        <end position="426"/>
    </location>
</feature>
<sequence>MNMICRSSNTTKFGLCLFLLTTSFMSARTSDTINTSQILSDNRNDTLMSSTGALALGFYSPGNSKNRYVGIWYNDIKDKTVVWVANRDYPLTDRSGVLRVIEPGRLLLLNNATNATIWSANISSTVHAPLARLLDSGNLVVVDENDESNIIWQSFDYPTDTFLPGMKLGKNFVSGHQVYLSSAKSNDDPATGGFTYQIDPSGYPQSVIKDGASVRCKSGPWNGVRFSGSHNLVKNIIFTFGLVINKDQVYYHYTLLNDSVYMRFKLSESGEGQRWLWSYQTQNWLLYHTIPTDNCDIYSVCGAYGVCNTKTSPYCTCLNKLEPNDPRGWGADDFSIGCGRRTPLNCQEGDGFLKYSGVKLPDTEHSWSNASMSLEECKIACSKNCSCTAYASLNISNGESGCLLWFGELANMREISPGQDIYIRMAKSELELGSRKREILIVTLSVVIVTVLLGLSLKLLYSLKSDHQLQERNYVTGGPRRNYHRHQSREDMDLPMLDLSSIIKATDHFSINNKLGEGGFGPV</sequence>
<dbReference type="Proteomes" id="UP001567538">
    <property type="component" value="Unassembled WGS sequence"/>
</dbReference>
<evidence type="ECO:0000259" key="7">
    <source>
        <dbReference type="PROSITE" id="PS50948"/>
    </source>
</evidence>
<dbReference type="CDD" id="cd00028">
    <property type="entry name" value="B_lectin"/>
    <property type="match status" value="1"/>
</dbReference>
<name>A0ABD1IEE5_SALDI</name>
<protein>
    <submittedName>
        <fullName evidence="8">Uncharacterized protein</fullName>
    </submittedName>
</protein>
<organism evidence="8 9">
    <name type="scientific">Salvia divinorum</name>
    <name type="common">Maria pastora</name>
    <name type="synonym">Diviner's sage</name>
    <dbReference type="NCBI Taxonomy" id="28513"/>
    <lineage>
        <taxon>Eukaryota</taxon>
        <taxon>Viridiplantae</taxon>
        <taxon>Streptophyta</taxon>
        <taxon>Embryophyta</taxon>
        <taxon>Tracheophyta</taxon>
        <taxon>Spermatophyta</taxon>
        <taxon>Magnoliopsida</taxon>
        <taxon>eudicotyledons</taxon>
        <taxon>Gunneridae</taxon>
        <taxon>Pentapetalae</taxon>
        <taxon>asterids</taxon>
        <taxon>lamiids</taxon>
        <taxon>Lamiales</taxon>
        <taxon>Lamiaceae</taxon>
        <taxon>Nepetoideae</taxon>
        <taxon>Mentheae</taxon>
        <taxon>Salviinae</taxon>
        <taxon>Salvia</taxon>
        <taxon>Salvia subgen. Calosphace</taxon>
    </lineage>
</organism>
<evidence type="ECO:0000256" key="2">
    <source>
        <dbReference type="ARBA" id="ARBA00023157"/>
    </source>
</evidence>
<keyword evidence="1 5" id="KW-0732">Signal</keyword>
<keyword evidence="9" id="KW-1185">Reference proteome</keyword>
<evidence type="ECO:0000259" key="6">
    <source>
        <dbReference type="PROSITE" id="PS50927"/>
    </source>
</evidence>
<dbReference type="SUPFAM" id="SSF51110">
    <property type="entry name" value="alpha-D-mannose-specific plant lectins"/>
    <property type="match status" value="1"/>
</dbReference>
<dbReference type="InterPro" id="IPR036426">
    <property type="entry name" value="Bulb-type_lectin_dom_sf"/>
</dbReference>
<dbReference type="Pfam" id="PF00954">
    <property type="entry name" value="S_locus_glycop"/>
    <property type="match status" value="1"/>
</dbReference>
<dbReference type="InterPro" id="IPR001480">
    <property type="entry name" value="Bulb-type_lectin_dom"/>
</dbReference>
<dbReference type="Gene3D" id="2.90.10.10">
    <property type="entry name" value="Bulb-type lectin domain"/>
    <property type="match status" value="1"/>
</dbReference>
<dbReference type="Gene3D" id="3.50.4.10">
    <property type="entry name" value="Hepatocyte Growth Factor"/>
    <property type="match status" value="1"/>
</dbReference>
<feature type="transmembrane region" description="Helical" evidence="4">
    <location>
        <begin position="439"/>
        <end position="461"/>
    </location>
</feature>
<comment type="caution">
    <text evidence="8">The sequence shown here is derived from an EMBL/GenBank/DDBJ whole genome shotgun (WGS) entry which is preliminary data.</text>
</comment>
<evidence type="ECO:0000256" key="3">
    <source>
        <dbReference type="ARBA" id="ARBA00023180"/>
    </source>
</evidence>
<dbReference type="PANTHER" id="PTHR32444:SF183">
    <property type="entry name" value="APPLE DOMAIN-CONTAINING PROTEIN"/>
    <property type="match status" value="1"/>
</dbReference>
<dbReference type="Pfam" id="PF01453">
    <property type="entry name" value="B_lectin"/>
    <property type="match status" value="1"/>
</dbReference>
<dbReference type="AlphaFoldDB" id="A0ABD1IEE5"/>
<dbReference type="Pfam" id="PF08276">
    <property type="entry name" value="PAN_2"/>
    <property type="match status" value="1"/>
</dbReference>
<evidence type="ECO:0000256" key="1">
    <source>
        <dbReference type="ARBA" id="ARBA00022729"/>
    </source>
</evidence>